<keyword evidence="3" id="KW-0645">Protease</keyword>
<keyword evidence="4" id="KW-1185">Reference proteome</keyword>
<dbReference type="Pfam" id="PF02517">
    <property type="entry name" value="Rce1-like"/>
    <property type="match status" value="1"/>
</dbReference>
<dbReference type="Proteomes" id="UP001197247">
    <property type="component" value="Unassembled WGS sequence"/>
</dbReference>
<feature type="region of interest" description="Disordered" evidence="1">
    <location>
        <begin position="1"/>
        <end position="33"/>
    </location>
</feature>
<organism evidence="3 4">
    <name type="scientific">Kineosporia corallincola</name>
    <dbReference type="NCBI Taxonomy" id="2835133"/>
    <lineage>
        <taxon>Bacteria</taxon>
        <taxon>Bacillati</taxon>
        <taxon>Actinomycetota</taxon>
        <taxon>Actinomycetes</taxon>
        <taxon>Kineosporiales</taxon>
        <taxon>Kineosporiaceae</taxon>
        <taxon>Kineosporia</taxon>
    </lineage>
</organism>
<evidence type="ECO:0000256" key="1">
    <source>
        <dbReference type="SAM" id="MobiDB-lite"/>
    </source>
</evidence>
<protein>
    <submittedName>
        <fullName evidence="3">CPBP family intramembrane metalloprotease</fullName>
    </submittedName>
</protein>
<comment type="caution">
    <text evidence="3">The sequence shown here is derived from an EMBL/GenBank/DDBJ whole genome shotgun (WGS) entry which is preliminary data.</text>
</comment>
<gene>
    <name evidence="3" type="ORF">KIH74_05840</name>
</gene>
<sequence length="134" mass="15064">MNSFRDNPEPLRGCTLRRTGPTTRDTPDGSNLTRRSRLRRTPFAWYPALDGLRAQRDSAFFLALLAGASVVNAVAEESLWRRAMPEFLRRQGLGWWPATAACSVSFGLAHRFAVALRAGPHPRRHPADRRVIGR</sequence>
<evidence type="ECO:0000259" key="2">
    <source>
        <dbReference type="Pfam" id="PF02517"/>
    </source>
</evidence>
<feature type="domain" description="CAAX prenyl protease 2/Lysostaphin resistance protein A-like" evidence="2">
    <location>
        <begin position="60"/>
        <end position="111"/>
    </location>
</feature>
<reference evidence="3 4" key="1">
    <citation type="submission" date="2021-05" db="EMBL/GenBank/DDBJ databases">
        <title>Kineosporia and Streptomyces sp. nov. two new marine actinobacteria isolated from Coral.</title>
        <authorList>
            <person name="Buangrab K."/>
            <person name="Sutthacheep M."/>
            <person name="Yeemin T."/>
            <person name="Harunari E."/>
            <person name="Igarashi Y."/>
            <person name="Kanchanasin P."/>
            <person name="Tanasupawat S."/>
            <person name="Phongsopitanun W."/>
        </authorList>
    </citation>
    <scope>NUCLEOTIDE SEQUENCE [LARGE SCALE GENOMIC DNA]</scope>
    <source>
        <strain evidence="3 4">J2-2</strain>
    </source>
</reference>
<accession>A0ABS5TBH8</accession>
<feature type="compositionally biased region" description="Low complexity" evidence="1">
    <location>
        <begin position="17"/>
        <end position="33"/>
    </location>
</feature>
<evidence type="ECO:0000313" key="4">
    <source>
        <dbReference type="Proteomes" id="UP001197247"/>
    </source>
</evidence>
<name>A0ABS5TBH8_9ACTN</name>
<keyword evidence="3" id="KW-0378">Hydrolase</keyword>
<keyword evidence="3" id="KW-0482">Metalloprotease</keyword>
<dbReference type="EMBL" id="JAHBAY010000002">
    <property type="protein sequence ID" value="MBT0768436.1"/>
    <property type="molecule type" value="Genomic_DNA"/>
</dbReference>
<evidence type="ECO:0000313" key="3">
    <source>
        <dbReference type="EMBL" id="MBT0768436.1"/>
    </source>
</evidence>
<proteinExistence type="predicted"/>
<dbReference type="GO" id="GO:0008237">
    <property type="term" value="F:metallopeptidase activity"/>
    <property type="evidence" value="ECO:0007669"/>
    <property type="project" value="UniProtKB-KW"/>
</dbReference>
<dbReference type="InterPro" id="IPR003675">
    <property type="entry name" value="Rce1/LyrA-like_dom"/>
</dbReference>
<dbReference type="RefSeq" id="WP_214154731.1">
    <property type="nucleotide sequence ID" value="NZ_JAHBAY010000002.1"/>
</dbReference>